<accession>A0A077M9N4</accession>
<gene>
    <name evidence="1" type="ORF">BN13_1060030</name>
</gene>
<comment type="caution">
    <text evidence="1">The sequence shown here is derived from an EMBL/GenBank/DDBJ whole genome shotgun (WGS) entry which is preliminary data.</text>
</comment>
<evidence type="ECO:0000313" key="1">
    <source>
        <dbReference type="EMBL" id="CCI51502.1"/>
    </source>
</evidence>
<keyword evidence="2" id="KW-1185">Reference proteome</keyword>
<dbReference type="AlphaFoldDB" id="A0A077M9N4"/>
<evidence type="ECO:0000313" key="2">
    <source>
        <dbReference type="Proteomes" id="UP000035720"/>
    </source>
</evidence>
<dbReference type="EMBL" id="CAJC01000009">
    <property type="protein sequence ID" value="CCI51502.1"/>
    <property type="molecule type" value="Genomic_DNA"/>
</dbReference>
<dbReference type="Pfam" id="PF10094">
    <property type="entry name" value="DUF2332"/>
    <property type="match status" value="1"/>
</dbReference>
<sequence>MGTGWSWGDPNSPLAFDVDLPIAPERATILERRGCDLHPVDATTPDGADYLMSFVWPFHLARHDRLAAALDVLRRHPVTIDRAGASEWLAAQLAEPRPDVLTVVWQSITEQYWPAAESVAVQHIVAHARDRMPLAHVSLEGVPPPIGPAGYDVVAHGAELRVDGRLIGHSTHHGPPIVLPG</sequence>
<reference evidence="1 2" key="1">
    <citation type="journal article" date="2013" name="ISME J.">
        <title>A metabolic model for members of the genus Tetrasphaera involved in enhanced biological phosphorus removal.</title>
        <authorList>
            <person name="Kristiansen R."/>
            <person name="Nguyen H.T.T."/>
            <person name="Saunders A.M."/>
            <person name="Nielsen J.L."/>
            <person name="Wimmer R."/>
            <person name="Le V.Q."/>
            <person name="McIlroy S.J."/>
            <person name="Petrovski S."/>
            <person name="Seviour R.J."/>
            <person name="Calteau A."/>
            <person name="Nielsen K.L."/>
            <person name="Nielsen P.H."/>
        </authorList>
    </citation>
    <scope>NUCLEOTIDE SEQUENCE [LARGE SCALE GENOMIC DNA]</scope>
    <source>
        <strain evidence="1 2">Ben 74</strain>
    </source>
</reference>
<proteinExistence type="predicted"/>
<protein>
    <submittedName>
        <fullName evidence="1">Uncharacterized protein</fullName>
    </submittedName>
</protein>
<dbReference type="InterPro" id="IPR011200">
    <property type="entry name" value="UCP012608"/>
</dbReference>
<organism evidence="1 2">
    <name type="scientific">Nostocoides jenkinsii Ben 74</name>
    <dbReference type="NCBI Taxonomy" id="1193518"/>
    <lineage>
        <taxon>Bacteria</taxon>
        <taxon>Bacillati</taxon>
        <taxon>Actinomycetota</taxon>
        <taxon>Actinomycetes</taxon>
        <taxon>Micrococcales</taxon>
        <taxon>Intrasporangiaceae</taxon>
        <taxon>Nostocoides</taxon>
    </lineage>
</organism>
<dbReference type="Proteomes" id="UP000035720">
    <property type="component" value="Unassembled WGS sequence"/>
</dbReference>
<dbReference type="STRING" id="1193518.BN13_1060030"/>
<name>A0A077M9N4_9MICO</name>